<accession>A0A6M0GXY2</accession>
<evidence type="ECO:0000256" key="9">
    <source>
        <dbReference type="HAMAP-Rule" id="MF_00183"/>
    </source>
</evidence>
<dbReference type="Pfam" id="PF13288">
    <property type="entry name" value="DXPR_C"/>
    <property type="match status" value="1"/>
</dbReference>
<evidence type="ECO:0000256" key="4">
    <source>
        <dbReference type="ARBA" id="ARBA00022857"/>
    </source>
</evidence>
<dbReference type="GO" id="GO:0030604">
    <property type="term" value="F:1-deoxy-D-xylulose-5-phosphate reductoisomerase activity"/>
    <property type="evidence" value="ECO:0007669"/>
    <property type="project" value="UniProtKB-UniRule"/>
</dbReference>
<proteinExistence type="inferred from homology"/>
<keyword evidence="13" id="KW-0413">Isomerase</keyword>
<dbReference type="GO" id="GO:0070402">
    <property type="term" value="F:NADPH binding"/>
    <property type="evidence" value="ECO:0007669"/>
    <property type="project" value="InterPro"/>
</dbReference>
<evidence type="ECO:0000256" key="2">
    <source>
        <dbReference type="ARBA" id="ARBA00006825"/>
    </source>
</evidence>
<keyword evidence="3 9" id="KW-0479">Metal-binding</keyword>
<dbReference type="RefSeq" id="WP_061995034.1">
    <property type="nucleotide sequence ID" value="NZ_JAAGPU010000001.1"/>
</dbReference>
<reference evidence="13 14" key="1">
    <citation type="submission" date="2020-02" db="EMBL/GenBank/DDBJ databases">
        <title>Genome assembly of a novel Clostridium senegalense strain.</title>
        <authorList>
            <person name="Gupta T.B."/>
            <person name="Jauregui R."/>
            <person name="Maclean P."/>
            <person name="Nawarathana A."/>
            <person name="Brightwell G."/>
        </authorList>
    </citation>
    <scope>NUCLEOTIDE SEQUENCE [LARGE SCALE GENOMIC DNA]</scope>
    <source>
        <strain evidence="13 14">AGRFS4</strain>
    </source>
</reference>
<dbReference type="InterPro" id="IPR026877">
    <property type="entry name" value="DXPR_C"/>
</dbReference>
<evidence type="ECO:0000313" key="14">
    <source>
        <dbReference type="Proteomes" id="UP000481872"/>
    </source>
</evidence>
<evidence type="ECO:0000256" key="3">
    <source>
        <dbReference type="ARBA" id="ARBA00022723"/>
    </source>
</evidence>
<dbReference type="EMBL" id="JAAGPU010000001">
    <property type="protein sequence ID" value="NEU03335.1"/>
    <property type="molecule type" value="Genomic_DNA"/>
</dbReference>
<evidence type="ECO:0000256" key="1">
    <source>
        <dbReference type="ARBA" id="ARBA00005094"/>
    </source>
</evidence>
<keyword evidence="7 9" id="KW-0414">Isoprene biosynthesis</keyword>
<feature type="domain" description="1-deoxy-D-xylulose 5-phosphate reductoisomerase C-terminal" evidence="11">
    <location>
        <begin position="146"/>
        <end position="229"/>
    </location>
</feature>
<feature type="binding site" evidence="9">
    <location>
        <position position="12"/>
    </location>
    <ligand>
        <name>NADPH</name>
        <dbReference type="ChEBI" id="CHEBI:57783"/>
    </ligand>
</feature>
<feature type="binding site" evidence="9">
    <location>
        <position position="221"/>
    </location>
    <ligand>
        <name>1-deoxy-D-xylulose 5-phosphate</name>
        <dbReference type="ChEBI" id="CHEBI:57792"/>
    </ligand>
</feature>
<evidence type="ECO:0000256" key="6">
    <source>
        <dbReference type="ARBA" id="ARBA00023211"/>
    </source>
</evidence>
<dbReference type="SUPFAM" id="SSF69055">
    <property type="entry name" value="1-deoxy-D-xylulose-5-phosphate reductoisomerase, C-terminal domain"/>
    <property type="match status" value="1"/>
</dbReference>
<dbReference type="EC" id="1.1.1.267" evidence="9"/>
<evidence type="ECO:0000256" key="7">
    <source>
        <dbReference type="ARBA" id="ARBA00023229"/>
    </source>
</evidence>
<dbReference type="FunFam" id="3.40.50.720:FF:000045">
    <property type="entry name" value="1-deoxy-D-xylulose 5-phosphate reductoisomerase"/>
    <property type="match status" value="1"/>
</dbReference>
<evidence type="ECO:0000256" key="8">
    <source>
        <dbReference type="ARBA" id="ARBA00048543"/>
    </source>
</evidence>
<dbReference type="NCBIfam" id="TIGR00243">
    <property type="entry name" value="Dxr"/>
    <property type="match status" value="1"/>
</dbReference>
<comment type="caution">
    <text evidence="13">The sequence shown here is derived from an EMBL/GenBank/DDBJ whole genome shotgun (WGS) entry which is preliminary data.</text>
</comment>
<evidence type="ECO:0000313" key="13">
    <source>
        <dbReference type="EMBL" id="NEU03335.1"/>
    </source>
</evidence>
<keyword evidence="6 9" id="KW-0464">Manganese</keyword>
<keyword evidence="5 9" id="KW-0560">Oxidoreductase</keyword>
<feature type="binding site" evidence="9">
    <location>
        <position position="212"/>
    </location>
    <ligand>
        <name>1-deoxy-D-xylulose 5-phosphate</name>
        <dbReference type="ChEBI" id="CHEBI:57792"/>
    </ligand>
</feature>
<comment type="cofactor">
    <cofactor evidence="9">
        <name>Mg(2+)</name>
        <dbReference type="ChEBI" id="CHEBI:18420"/>
    </cofactor>
    <cofactor evidence="9">
        <name>Mn(2+)</name>
        <dbReference type="ChEBI" id="CHEBI:29035"/>
    </cofactor>
</comment>
<dbReference type="Pfam" id="PF02670">
    <property type="entry name" value="DXP_reductoisom"/>
    <property type="match status" value="1"/>
</dbReference>
<dbReference type="PIRSF" id="PIRSF006205">
    <property type="entry name" value="Dxp_reductismrs"/>
    <property type="match status" value="1"/>
</dbReference>
<feature type="binding site" evidence="9">
    <location>
        <position position="218"/>
    </location>
    <ligand>
        <name>1-deoxy-D-xylulose 5-phosphate</name>
        <dbReference type="ChEBI" id="CHEBI:57792"/>
    </ligand>
</feature>
<dbReference type="UniPathway" id="UPA00056">
    <property type="reaction ID" value="UER00092"/>
</dbReference>
<dbReference type="HAMAP" id="MF_00183">
    <property type="entry name" value="DXP_reductoisom"/>
    <property type="match status" value="1"/>
</dbReference>
<dbReference type="InterPro" id="IPR013644">
    <property type="entry name" value="DXP_reductoisomerase_C"/>
</dbReference>
<feature type="binding site" evidence="9">
    <location>
        <position position="150"/>
    </location>
    <ligand>
        <name>Mn(2+)</name>
        <dbReference type="ChEBI" id="CHEBI:29035"/>
    </ligand>
</feature>
<feature type="binding site" evidence="9">
    <location>
        <position position="124"/>
    </location>
    <ligand>
        <name>NADPH</name>
        <dbReference type="ChEBI" id="CHEBI:57783"/>
    </ligand>
</feature>
<dbReference type="AlphaFoldDB" id="A0A6M0GXY2"/>
<keyword evidence="9" id="KW-0460">Magnesium</keyword>
<feature type="domain" description="1-deoxy-D-xylulose 5-phosphate reductoisomerase N-terminal" evidence="10">
    <location>
        <begin position="4"/>
        <end position="132"/>
    </location>
</feature>
<dbReference type="Gene3D" id="3.40.50.720">
    <property type="entry name" value="NAD(P)-binding Rossmann-like Domain"/>
    <property type="match status" value="1"/>
</dbReference>
<dbReference type="NCBIfam" id="NF009114">
    <property type="entry name" value="PRK12464.1"/>
    <property type="match status" value="1"/>
</dbReference>
<dbReference type="Pfam" id="PF08436">
    <property type="entry name" value="DXP_redisom_C"/>
    <property type="match status" value="1"/>
</dbReference>
<feature type="binding site" evidence="9">
    <location>
        <position position="151"/>
    </location>
    <ligand>
        <name>1-deoxy-D-xylulose 5-phosphate</name>
        <dbReference type="ChEBI" id="CHEBI:57792"/>
    </ligand>
</feature>
<dbReference type="InterPro" id="IPR036291">
    <property type="entry name" value="NAD(P)-bd_dom_sf"/>
</dbReference>
<sequence length="385" mass="42978">MKNISILGVTGSIGTQTLDVVRQENEEFNVIGISANTSYKKVIDIIDEFKPKYVAMMDNDSYIKVKAYCEERELDILVYEGLEGLIKISTLEEIEMVVTSVVGMIGLIPTIKAIRAKKDIALANKETLVVAGEIVIREAKENNVKILPVDSEHGAIFQCLQGNETQKINKILLTASGGPFRGKTREELTTIKAEQALKHPKWNMGKKISIDSSTLVNKGLEVIEAHYLFGVDYEDIEVVVHPQSIVHSMVEYIDGSVIAQLGSTDMKLPIQYAMNYPVRKPSVTEKLNFYTLGQLTFEKPDMDTFGCLKLAYEAGRKGGNMPAIMNGANEIAVELFLSGKIGYLQIEEILKECMETLKFIKNPTLEEVILTDKEVRKYVKNKFGI</sequence>
<feature type="binding site" evidence="9">
    <location>
        <position position="11"/>
    </location>
    <ligand>
        <name>NADPH</name>
        <dbReference type="ChEBI" id="CHEBI:57783"/>
    </ligand>
</feature>
<evidence type="ECO:0000259" key="11">
    <source>
        <dbReference type="Pfam" id="PF08436"/>
    </source>
</evidence>
<feature type="domain" description="DXP reductoisomerase C-terminal" evidence="12">
    <location>
        <begin position="261"/>
        <end position="378"/>
    </location>
</feature>
<keyword evidence="14" id="KW-1185">Reference proteome</keyword>
<feature type="binding site" evidence="9">
    <location>
        <position position="205"/>
    </location>
    <ligand>
        <name>NADPH</name>
        <dbReference type="ChEBI" id="CHEBI:57783"/>
    </ligand>
</feature>
<feature type="binding site" evidence="9">
    <location>
        <position position="221"/>
    </location>
    <ligand>
        <name>Mn(2+)</name>
        <dbReference type="ChEBI" id="CHEBI:29035"/>
    </ligand>
</feature>
<dbReference type="PANTHER" id="PTHR30525">
    <property type="entry name" value="1-DEOXY-D-XYLULOSE 5-PHOSPHATE REDUCTOISOMERASE"/>
    <property type="match status" value="1"/>
</dbReference>
<feature type="binding site" evidence="9">
    <location>
        <position position="199"/>
    </location>
    <ligand>
        <name>1-deoxy-D-xylulose 5-phosphate</name>
        <dbReference type="ChEBI" id="CHEBI:57792"/>
    </ligand>
</feature>
<feature type="binding site" evidence="9">
    <location>
        <position position="13"/>
    </location>
    <ligand>
        <name>NADPH</name>
        <dbReference type="ChEBI" id="CHEBI:57783"/>
    </ligand>
</feature>
<feature type="binding site" evidence="9">
    <location>
        <position position="152"/>
    </location>
    <ligand>
        <name>Mn(2+)</name>
        <dbReference type="ChEBI" id="CHEBI:29035"/>
    </ligand>
</feature>
<name>A0A6M0GXY2_9CLOT</name>
<feature type="binding site" evidence="9">
    <location>
        <position position="217"/>
    </location>
    <ligand>
        <name>1-deoxy-D-xylulose 5-phosphate</name>
        <dbReference type="ChEBI" id="CHEBI:57792"/>
    </ligand>
</feature>
<feature type="binding site" evidence="9">
    <location>
        <position position="10"/>
    </location>
    <ligand>
        <name>NADPH</name>
        <dbReference type="ChEBI" id="CHEBI:57783"/>
    </ligand>
</feature>
<comment type="function">
    <text evidence="9">Catalyzes the NADPH-dependent rearrangement and reduction of 1-deoxy-D-xylulose-5-phosphate (DXP) to 2-C-methyl-D-erythritol 4-phosphate (MEP).</text>
</comment>
<dbReference type="GO" id="GO:0030145">
    <property type="term" value="F:manganese ion binding"/>
    <property type="evidence" value="ECO:0007669"/>
    <property type="project" value="TreeGrafter"/>
</dbReference>
<dbReference type="SUPFAM" id="SSF55347">
    <property type="entry name" value="Glyceraldehyde-3-phosphate dehydrogenase-like, C-terminal domain"/>
    <property type="match status" value="1"/>
</dbReference>
<evidence type="ECO:0000259" key="10">
    <source>
        <dbReference type="Pfam" id="PF02670"/>
    </source>
</evidence>
<dbReference type="SUPFAM" id="SSF51735">
    <property type="entry name" value="NAD(P)-binding Rossmann-fold domains"/>
    <property type="match status" value="1"/>
</dbReference>
<comment type="catalytic activity">
    <reaction evidence="8">
        <text>2-C-methyl-D-erythritol 4-phosphate + NADP(+) = 1-deoxy-D-xylulose 5-phosphate + NADPH + H(+)</text>
        <dbReference type="Rhea" id="RHEA:13717"/>
        <dbReference type="ChEBI" id="CHEBI:15378"/>
        <dbReference type="ChEBI" id="CHEBI:57783"/>
        <dbReference type="ChEBI" id="CHEBI:57792"/>
        <dbReference type="ChEBI" id="CHEBI:58262"/>
        <dbReference type="ChEBI" id="CHEBI:58349"/>
        <dbReference type="EC" id="1.1.1.267"/>
    </reaction>
    <physiologicalReaction direction="right-to-left" evidence="8">
        <dbReference type="Rhea" id="RHEA:13719"/>
    </physiologicalReaction>
</comment>
<dbReference type="InterPro" id="IPR003821">
    <property type="entry name" value="DXP_reductoisomerase"/>
</dbReference>
<dbReference type="InterPro" id="IPR013512">
    <property type="entry name" value="DXP_reductoisomerase_N"/>
</dbReference>
<feature type="binding site" evidence="9">
    <location>
        <position position="152"/>
    </location>
    <ligand>
        <name>1-deoxy-D-xylulose 5-phosphate</name>
        <dbReference type="ChEBI" id="CHEBI:57792"/>
    </ligand>
</feature>
<feature type="binding site" evidence="9">
    <location>
        <position position="125"/>
    </location>
    <ligand>
        <name>1-deoxy-D-xylulose 5-phosphate</name>
        <dbReference type="ChEBI" id="CHEBI:57792"/>
    </ligand>
</feature>
<gene>
    <name evidence="9" type="primary">dxr</name>
    <name evidence="13" type="ORF">G3M99_00415</name>
</gene>
<comment type="caution">
    <text evidence="9">Lacks conserved residue(s) required for the propagation of feature annotation.</text>
</comment>
<dbReference type="Proteomes" id="UP000481872">
    <property type="component" value="Unassembled WGS sequence"/>
</dbReference>
<organism evidence="13 14">
    <name type="scientific">Clostridium senegalense</name>
    <dbReference type="NCBI Taxonomy" id="1465809"/>
    <lineage>
        <taxon>Bacteria</taxon>
        <taxon>Bacillati</taxon>
        <taxon>Bacillota</taxon>
        <taxon>Clostridia</taxon>
        <taxon>Eubacteriales</taxon>
        <taxon>Clostridiaceae</taxon>
        <taxon>Clostridium</taxon>
    </lineage>
</organism>
<keyword evidence="4 9" id="KW-0521">NADP</keyword>
<protein>
    <recommendedName>
        <fullName evidence="9">1-deoxy-D-xylulose 5-phosphate reductoisomerase</fullName>
        <shortName evidence="9">DXP reductoisomerase</shortName>
        <ecNumber evidence="9">1.1.1.267</ecNumber>
    </recommendedName>
    <alternativeName>
        <fullName evidence="9">1-deoxyxylulose-5-phosphate reductoisomerase</fullName>
    </alternativeName>
    <alternativeName>
        <fullName evidence="9">2-C-methyl-D-erythritol 4-phosphate synthase</fullName>
    </alternativeName>
</protein>
<evidence type="ECO:0000259" key="12">
    <source>
        <dbReference type="Pfam" id="PF13288"/>
    </source>
</evidence>
<dbReference type="GO" id="GO:0016853">
    <property type="term" value="F:isomerase activity"/>
    <property type="evidence" value="ECO:0007669"/>
    <property type="project" value="UniProtKB-KW"/>
</dbReference>
<dbReference type="Gene3D" id="1.10.1740.10">
    <property type="match status" value="1"/>
</dbReference>
<feature type="binding site" evidence="9">
    <location>
        <position position="126"/>
    </location>
    <ligand>
        <name>NADPH</name>
        <dbReference type="ChEBI" id="CHEBI:57783"/>
    </ligand>
</feature>
<dbReference type="PANTHER" id="PTHR30525:SF0">
    <property type="entry name" value="1-DEOXY-D-XYLULOSE 5-PHOSPHATE REDUCTOISOMERASE, CHLOROPLASTIC"/>
    <property type="match status" value="1"/>
</dbReference>
<comment type="similarity">
    <text evidence="2 9">Belongs to the DXR family.</text>
</comment>
<dbReference type="GO" id="GO:0051484">
    <property type="term" value="P:isopentenyl diphosphate biosynthetic process, methylerythritol 4-phosphate pathway involved in terpenoid biosynthetic process"/>
    <property type="evidence" value="ECO:0007669"/>
    <property type="project" value="TreeGrafter"/>
</dbReference>
<evidence type="ECO:0000256" key="5">
    <source>
        <dbReference type="ARBA" id="ARBA00023002"/>
    </source>
</evidence>
<feature type="binding site" evidence="9">
    <location>
        <position position="176"/>
    </location>
    <ligand>
        <name>1-deoxy-D-xylulose 5-phosphate</name>
        <dbReference type="ChEBI" id="CHEBI:57792"/>
    </ligand>
</feature>
<comment type="pathway">
    <text evidence="1 9">Isoprenoid biosynthesis; isopentenyl diphosphate biosynthesis via DXP pathway; isopentenyl diphosphate from 1-deoxy-D-xylulose 5-phosphate: step 1/6.</text>
</comment>
<dbReference type="InterPro" id="IPR036169">
    <property type="entry name" value="DXPR_C_sf"/>
</dbReference>